<name>A0ABR2H8Z8_9EUKA</name>
<reference evidence="2 3" key="1">
    <citation type="submission" date="2024-04" db="EMBL/GenBank/DDBJ databases">
        <title>Tritrichomonas musculus Genome.</title>
        <authorList>
            <person name="Alves-Ferreira E."/>
            <person name="Grigg M."/>
            <person name="Lorenzi H."/>
            <person name="Galac M."/>
        </authorList>
    </citation>
    <scope>NUCLEOTIDE SEQUENCE [LARGE SCALE GENOMIC DNA]</scope>
    <source>
        <strain evidence="2 3">EAF2021</strain>
    </source>
</reference>
<comment type="caution">
    <text evidence="2">The sequence shown here is derived from an EMBL/GenBank/DDBJ whole genome shotgun (WGS) entry which is preliminary data.</text>
</comment>
<keyword evidence="3" id="KW-1185">Reference proteome</keyword>
<dbReference type="EMBL" id="JAPFFF010000038">
    <property type="protein sequence ID" value="KAK8842346.1"/>
    <property type="molecule type" value="Genomic_DNA"/>
</dbReference>
<feature type="transmembrane region" description="Helical" evidence="1">
    <location>
        <begin position="87"/>
        <end position="105"/>
    </location>
</feature>
<evidence type="ECO:0008006" key="4">
    <source>
        <dbReference type="Google" id="ProtNLM"/>
    </source>
</evidence>
<gene>
    <name evidence="2" type="ORF">M9Y10_025925</name>
</gene>
<protein>
    <recommendedName>
        <fullName evidence="4">PRA1 family protein</fullName>
    </recommendedName>
</protein>
<evidence type="ECO:0000313" key="3">
    <source>
        <dbReference type="Proteomes" id="UP001470230"/>
    </source>
</evidence>
<accession>A0ABR2H8Z8</accession>
<organism evidence="2 3">
    <name type="scientific">Tritrichomonas musculus</name>
    <dbReference type="NCBI Taxonomy" id="1915356"/>
    <lineage>
        <taxon>Eukaryota</taxon>
        <taxon>Metamonada</taxon>
        <taxon>Parabasalia</taxon>
        <taxon>Tritrichomonadida</taxon>
        <taxon>Tritrichomonadidae</taxon>
        <taxon>Tritrichomonas</taxon>
    </lineage>
</organism>
<keyword evidence="1" id="KW-0472">Membrane</keyword>
<sequence length="186" mass="22244">MQLNKKYNHFHIKIDQMSQLSISFQGATWNLNQDTYDTIIKYAALLEDVPQLNTFVNGFLLHHPITAFKSYFWTYIFFYSLMSMNKAFALVFFSFFFFCVTIFVTKPDRNYQLVKSSPFLRTALILYFTYHRIEVYMSWRKAYLVITILLFIFIFFPTFIGAMLFPLAFSSLLIKTELLVNYMRLM</sequence>
<keyword evidence="1" id="KW-0812">Transmembrane</keyword>
<evidence type="ECO:0000313" key="2">
    <source>
        <dbReference type="EMBL" id="KAK8842346.1"/>
    </source>
</evidence>
<evidence type="ECO:0000256" key="1">
    <source>
        <dbReference type="SAM" id="Phobius"/>
    </source>
</evidence>
<dbReference type="Proteomes" id="UP001470230">
    <property type="component" value="Unassembled WGS sequence"/>
</dbReference>
<feature type="transmembrane region" description="Helical" evidence="1">
    <location>
        <begin position="142"/>
        <end position="169"/>
    </location>
</feature>
<proteinExistence type="predicted"/>
<keyword evidence="1" id="KW-1133">Transmembrane helix</keyword>
<feature type="transmembrane region" description="Helical" evidence="1">
    <location>
        <begin position="111"/>
        <end position="130"/>
    </location>
</feature>